<dbReference type="RefSeq" id="WP_184730448.1">
    <property type="nucleotide sequence ID" value="NZ_JACHIW010000002.1"/>
</dbReference>
<evidence type="ECO:0000313" key="2">
    <source>
        <dbReference type="Proteomes" id="UP000584374"/>
    </source>
</evidence>
<dbReference type="AlphaFoldDB" id="A0A840QDU5"/>
<protein>
    <recommendedName>
        <fullName evidence="3">Trans-aconitate methyltransferase</fullName>
    </recommendedName>
</protein>
<gene>
    <name evidence="1" type="ORF">BJ970_006185</name>
</gene>
<sequence length="284" mass="30150">MSSVGEFAPDWLALREPADSNARARDLLPPLRAALSPSTTAPVLVRDLGCGTGSMGRWLAGELPGPQRWILHDRDPELLRRAERVPLLDAHGGPVAVQTLLSDIASLRGGDLVGTSLVTASALLDLLTGAEVAGLVSACVDAGCLALLTLSVVGRVELAPADPLDSVLESAFNAHQRRPVRGRRLLGPDAVDAASAEFERRGAVVHSCPSLWRLGSAHAALTMEWLKGWVGAACEQQPELASAAQPYLRRRRAECFAGDLRVLVHHRDLLAVPRLSAGNHRAAV</sequence>
<dbReference type="Proteomes" id="UP000584374">
    <property type="component" value="Unassembled WGS sequence"/>
</dbReference>
<comment type="caution">
    <text evidence="1">The sequence shown here is derived from an EMBL/GenBank/DDBJ whole genome shotgun (WGS) entry which is preliminary data.</text>
</comment>
<evidence type="ECO:0008006" key="3">
    <source>
        <dbReference type="Google" id="ProtNLM"/>
    </source>
</evidence>
<dbReference type="EMBL" id="JACHIW010000002">
    <property type="protein sequence ID" value="MBB5158586.1"/>
    <property type="molecule type" value="Genomic_DNA"/>
</dbReference>
<proteinExistence type="predicted"/>
<dbReference type="InterPro" id="IPR029063">
    <property type="entry name" value="SAM-dependent_MTases_sf"/>
</dbReference>
<keyword evidence="2" id="KW-1185">Reference proteome</keyword>
<reference evidence="1 2" key="1">
    <citation type="submission" date="2020-08" db="EMBL/GenBank/DDBJ databases">
        <title>Sequencing the genomes of 1000 actinobacteria strains.</title>
        <authorList>
            <person name="Klenk H.-P."/>
        </authorList>
    </citation>
    <scope>NUCLEOTIDE SEQUENCE [LARGE SCALE GENOMIC DNA]</scope>
    <source>
        <strain evidence="1 2">DSM 45584</strain>
    </source>
</reference>
<dbReference type="SUPFAM" id="SSF53335">
    <property type="entry name" value="S-adenosyl-L-methionine-dependent methyltransferases"/>
    <property type="match status" value="1"/>
</dbReference>
<organism evidence="1 2">
    <name type="scientific">Saccharopolyspora phatthalungensis</name>
    <dbReference type="NCBI Taxonomy" id="664693"/>
    <lineage>
        <taxon>Bacteria</taxon>
        <taxon>Bacillati</taxon>
        <taxon>Actinomycetota</taxon>
        <taxon>Actinomycetes</taxon>
        <taxon>Pseudonocardiales</taxon>
        <taxon>Pseudonocardiaceae</taxon>
        <taxon>Saccharopolyspora</taxon>
    </lineage>
</organism>
<accession>A0A840QDU5</accession>
<dbReference type="Gene3D" id="3.40.50.150">
    <property type="entry name" value="Vaccinia Virus protein VP39"/>
    <property type="match status" value="1"/>
</dbReference>
<evidence type="ECO:0000313" key="1">
    <source>
        <dbReference type="EMBL" id="MBB5158586.1"/>
    </source>
</evidence>
<name>A0A840QDU5_9PSEU</name>